<organism evidence="4 5">
    <name type="scientific">Flavilitoribacter nigricans (strain ATCC 23147 / DSM 23189 / NBRC 102662 / NCIMB 1420 / SS-2)</name>
    <name type="common">Lewinella nigricans</name>
    <dbReference type="NCBI Taxonomy" id="1122177"/>
    <lineage>
        <taxon>Bacteria</taxon>
        <taxon>Pseudomonadati</taxon>
        <taxon>Bacteroidota</taxon>
        <taxon>Saprospiria</taxon>
        <taxon>Saprospirales</taxon>
        <taxon>Lewinellaceae</taxon>
        <taxon>Flavilitoribacter</taxon>
    </lineage>
</organism>
<protein>
    <recommendedName>
        <fullName evidence="3">Peptidase M1 membrane alanine aminopeptidase domain-containing protein</fullName>
    </recommendedName>
</protein>
<dbReference type="AlphaFoldDB" id="A0A2D0NAE8"/>
<evidence type="ECO:0000256" key="1">
    <source>
        <dbReference type="PIRSR" id="PIRSR634015-1"/>
    </source>
</evidence>
<dbReference type="InterPro" id="IPR034015">
    <property type="entry name" value="M1_LTA4H"/>
</dbReference>
<dbReference type="PANTHER" id="PTHR45726">
    <property type="entry name" value="LEUKOTRIENE A-4 HYDROLASE"/>
    <property type="match status" value="1"/>
</dbReference>
<dbReference type="GO" id="GO:0008270">
    <property type="term" value="F:zinc ion binding"/>
    <property type="evidence" value="ECO:0007669"/>
    <property type="project" value="InterPro"/>
</dbReference>
<dbReference type="CDD" id="cd09604">
    <property type="entry name" value="M1_APN_like"/>
    <property type="match status" value="1"/>
</dbReference>
<feature type="domain" description="Peptidase M1 membrane alanine aminopeptidase" evidence="3">
    <location>
        <begin position="318"/>
        <end position="521"/>
    </location>
</feature>
<reference evidence="4 5" key="1">
    <citation type="submission" date="2017-10" db="EMBL/GenBank/DDBJ databases">
        <title>The draft genome sequence of Lewinella nigricans NBRC 102662.</title>
        <authorList>
            <person name="Wang K."/>
        </authorList>
    </citation>
    <scope>NUCLEOTIDE SEQUENCE [LARGE SCALE GENOMIC DNA]</scope>
    <source>
        <strain evidence="4 5">NBRC 102662</strain>
    </source>
</reference>
<dbReference type="EMBL" id="PDUD01000021">
    <property type="protein sequence ID" value="PHN05465.1"/>
    <property type="molecule type" value="Genomic_DNA"/>
</dbReference>
<evidence type="ECO:0000313" key="5">
    <source>
        <dbReference type="Proteomes" id="UP000223913"/>
    </source>
</evidence>
<feature type="active site" description="Proton donor" evidence="1">
    <location>
        <position position="464"/>
    </location>
</feature>
<keyword evidence="2" id="KW-0862">Zinc</keyword>
<comment type="cofactor">
    <cofactor evidence="2">
        <name>Zn(2+)</name>
        <dbReference type="ChEBI" id="CHEBI:29105"/>
    </cofactor>
    <text evidence="2">Binds 1 zinc ion per subunit.</text>
</comment>
<feature type="binding site" evidence="2">
    <location>
        <position position="395"/>
    </location>
    <ligand>
        <name>Zn(2+)</name>
        <dbReference type="ChEBI" id="CHEBI:29105"/>
        <note>catalytic</note>
    </ligand>
</feature>
<keyword evidence="5" id="KW-1185">Reference proteome</keyword>
<dbReference type="GO" id="GO:0008237">
    <property type="term" value="F:metallopeptidase activity"/>
    <property type="evidence" value="ECO:0007669"/>
    <property type="project" value="InterPro"/>
</dbReference>
<evidence type="ECO:0000313" key="4">
    <source>
        <dbReference type="EMBL" id="PHN05465.1"/>
    </source>
</evidence>
<dbReference type="Pfam" id="PF01433">
    <property type="entry name" value="Peptidase_M1"/>
    <property type="match status" value="1"/>
</dbReference>
<evidence type="ECO:0000256" key="2">
    <source>
        <dbReference type="PIRSR" id="PIRSR634015-3"/>
    </source>
</evidence>
<dbReference type="InterPro" id="IPR014782">
    <property type="entry name" value="Peptidase_M1_dom"/>
</dbReference>
<dbReference type="InterPro" id="IPR027268">
    <property type="entry name" value="Peptidase_M4/M1_CTD_sf"/>
</dbReference>
<name>A0A2D0NAE8_FLAN2</name>
<dbReference type="SUPFAM" id="SSF55486">
    <property type="entry name" value="Metalloproteases ('zincins'), catalytic domain"/>
    <property type="match status" value="1"/>
</dbReference>
<dbReference type="PANTHER" id="PTHR45726:SF3">
    <property type="entry name" value="LEUKOTRIENE A-4 HYDROLASE"/>
    <property type="match status" value="1"/>
</dbReference>
<dbReference type="RefSeq" id="WP_099151042.1">
    <property type="nucleotide sequence ID" value="NZ_PDUD01000021.1"/>
</dbReference>
<accession>A0A2D0NAE8</accession>
<feature type="binding site" evidence="2">
    <location>
        <position position="376"/>
    </location>
    <ligand>
        <name>Zn(2+)</name>
        <dbReference type="ChEBI" id="CHEBI:29105"/>
        <note>catalytic</note>
    </ligand>
</feature>
<sequence length="1011" mass="118001">MKYLFLLLVIFGSIRILPAQSSAYFQQETHYRIRVDLDDRRHTLRGALDLTYVNHAPEALPFIWFHLWPNAYRDQTTAFAEQQKRIAGTDFYYAKDSQLGAIDSLDFSVDGRPARLEFDPENPDIAKLWLPDPLAAGDSIRIRTPFWVKIPFSFSRLGHLGQSYQITQWYPKPAVYDADGWHPMPYLDQGEFYSEFGSFDVEITLPANYVVGATGNLETPSEKAFLQQRAAETRTYLDSLPVRPNEGYVFEEFLASSESRKTIRYTASRVHDFAWFADKRFRVQHDSVQLGNGRTVSTWTMFTKTEEQLWRKSIDYVNRSVQFYSDLLGDYPYPQATAVQSALSAGGGMEYPMITVIDLAGTSYSLDEVITHEVGHNWFYSILASNERDHAWMDEGLNSFYEQRYMQTYYPPARQMVIPDFLVDPSDMDLSELIYLLQARRQLDQAPDTPSDHLSDTNYWLGAYYKPAKTLWWLYHYWGEEKFDRALRDYYSSWKFRHPQPKDFRQSLEQFTDESLDWLFNGLLYSNTTFDYAIQNINRTDTAFIIEVRNRGAMPAPVPIYGLQAGEVTFFTWLEGFTGTKQIPIPLGEYDRFVLDYHHQTLDINRKNNQIKTEGAFKKLSTFRLAPIAKIENEHYTSLYVLPTLGWNHYDGLQLGMLLHNRTLPHKQFEFDLLPLYGFRTRALNGIGNADYRIYPRRGWFSEIELGVNYRTFHDRRDTFGQFRYQRWQPGISLNIRRSPASTYSHGLAYRLIGLTTESPDTETTGKRKDQSLIHELSYTGQNKREVNPFEFRFALEQQAYDDVFGNPQNYLKWSVEWQSHFHYAIDKSIRTRLFVGGFFQNTRRRAGAIFPGAFSLIDQAATDYRYDDFYFGRSEREGFLSQQLSQRDGGFRTPVSPAFSLGKSNNFILAVNFTADLPFGDQWPIRPYLDLGYFDNAMPTGNNATFADQFIWSGGLALEIMDGRFGLYFPLINSRNIQDRLLERGNFWNRIAFRFDIYGEKLRDTWENNW</sequence>
<dbReference type="Gene3D" id="1.10.390.10">
    <property type="entry name" value="Neutral Protease Domain 2"/>
    <property type="match status" value="1"/>
</dbReference>
<proteinExistence type="predicted"/>
<evidence type="ECO:0000259" key="3">
    <source>
        <dbReference type="Pfam" id="PF01433"/>
    </source>
</evidence>
<feature type="binding site" evidence="2">
    <location>
        <position position="372"/>
    </location>
    <ligand>
        <name>Zn(2+)</name>
        <dbReference type="ChEBI" id="CHEBI:29105"/>
        <note>catalytic</note>
    </ligand>
</feature>
<dbReference type="Proteomes" id="UP000223913">
    <property type="component" value="Unassembled WGS sequence"/>
</dbReference>
<keyword evidence="2" id="KW-0479">Metal-binding</keyword>
<gene>
    <name evidence="4" type="ORF">CRP01_15835</name>
</gene>
<comment type="caution">
    <text evidence="4">The sequence shown here is derived from an EMBL/GenBank/DDBJ whole genome shotgun (WGS) entry which is preliminary data.</text>
</comment>
<feature type="active site" description="Proton acceptor" evidence="1">
    <location>
        <position position="373"/>
    </location>
</feature>